<accession>A0A7W7CD89</accession>
<comment type="caution">
    <text evidence="2">The sequence shown here is derived from an EMBL/GenBank/DDBJ whole genome shotgun (WGS) entry which is preliminary data.</text>
</comment>
<feature type="compositionally biased region" description="Pro residues" evidence="1">
    <location>
        <begin position="160"/>
        <end position="170"/>
    </location>
</feature>
<keyword evidence="3" id="KW-1185">Reference proteome</keyword>
<reference evidence="2 3" key="1">
    <citation type="submission" date="2020-08" db="EMBL/GenBank/DDBJ databases">
        <title>Sequencing the genomes of 1000 actinobacteria strains.</title>
        <authorList>
            <person name="Klenk H.-P."/>
        </authorList>
    </citation>
    <scope>NUCLEOTIDE SEQUENCE [LARGE SCALE GENOMIC DNA]</scope>
    <source>
        <strain evidence="2 3">DSM 44230</strain>
    </source>
</reference>
<dbReference type="EMBL" id="JACHMH010000001">
    <property type="protein sequence ID" value="MBB4677791.1"/>
    <property type="molecule type" value="Genomic_DNA"/>
</dbReference>
<organism evidence="2 3">
    <name type="scientific">Crossiella cryophila</name>
    <dbReference type="NCBI Taxonomy" id="43355"/>
    <lineage>
        <taxon>Bacteria</taxon>
        <taxon>Bacillati</taxon>
        <taxon>Actinomycetota</taxon>
        <taxon>Actinomycetes</taxon>
        <taxon>Pseudonocardiales</taxon>
        <taxon>Pseudonocardiaceae</taxon>
        <taxon>Crossiella</taxon>
    </lineage>
</organism>
<feature type="compositionally biased region" description="Gly residues" evidence="1">
    <location>
        <begin position="204"/>
        <end position="218"/>
    </location>
</feature>
<dbReference type="Proteomes" id="UP000533598">
    <property type="component" value="Unassembled WGS sequence"/>
</dbReference>
<name>A0A7W7CD89_9PSEU</name>
<feature type="compositionally biased region" description="Basic and acidic residues" evidence="1">
    <location>
        <begin position="129"/>
        <end position="139"/>
    </location>
</feature>
<evidence type="ECO:0000313" key="3">
    <source>
        <dbReference type="Proteomes" id="UP000533598"/>
    </source>
</evidence>
<proteinExistence type="predicted"/>
<evidence type="ECO:0000313" key="2">
    <source>
        <dbReference type="EMBL" id="MBB4677791.1"/>
    </source>
</evidence>
<sequence>MLAVLVRHVGRSGTPRPTPRLRAGRNARCAGREAAGTRVLPEPTGVLAEVGRCVGRCWTVCWPKWDGVLAGMGGGLGARADQAGRAGRGPRAGWGAGMACRPRAGWAGQGCAGRQAGRTGRARRARRTGRADRAARADRAGQASQASQAGQAGRLLMPSTAPPPPAPSQPRVPQQPTRRTRTANEAYKNGQHGVRERPTRRVGGRWGVGRGRLGGGGRMDWIDTSCGVLGG</sequence>
<protein>
    <submittedName>
        <fullName evidence="2">Uncharacterized protein</fullName>
    </submittedName>
</protein>
<gene>
    <name evidence="2" type="ORF">HNR67_003909</name>
</gene>
<feature type="compositionally biased region" description="Low complexity" evidence="1">
    <location>
        <begin position="140"/>
        <end position="154"/>
    </location>
</feature>
<evidence type="ECO:0000256" key="1">
    <source>
        <dbReference type="SAM" id="MobiDB-lite"/>
    </source>
</evidence>
<dbReference type="AlphaFoldDB" id="A0A7W7CD89"/>
<feature type="region of interest" description="Disordered" evidence="1">
    <location>
        <begin position="105"/>
        <end position="221"/>
    </location>
</feature>